<dbReference type="Proteomes" id="UP001146120">
    <property type="component" value="Unassembled WGS sequence"/>
</dbReference>
<evidence type="ECO:0000256" key="1">
    <source>
        <dbReference type="SAM" id="Phobius"/>
    </source>
</evidence>
<dbReference type="EMBL" id="DAKRPA010000235">
    <property type="protein sequence ID" value="DAZ94758.1"/>
    <property type="molecule type" value="Genomic_DNA"/>
</dbReference>
<evidence type="ECO:0000313" key="3">
    <source>
        <dbReference type="Proteomes" id="UP001146120"/>
    </source>
</evidence>
<comment type="caution">
    <text evidence="2">The sequence shown here is derived from an EMBL/GenBank/DDBJ whole genome shotgun (WGS) entry which is preliminary data.</text>
</comment>
<protein>
    <recommendedName>
        <fullName evidence="4">Gustatory receptor</fullName>
    </recommendedName>
</protein>
<keyword evidence="3" id="KW-1185">Reference proteome</keyword>
<feature type="transmembrane region" description="Helical" evidence="1">
    <location>
        <begin position="42"/>
        <end position="63"/>
    </location>
</feature>
<feature type="transmembrane region" description="Helical" evidence="1">
    <location>
        <begin position="239"/>
        <end position="260"/>
    </location>
</feature>
<keyword evidence="1" id="KW-0472">Membrane</keyword>
<organism evidence="2 3">
    <name type="scientific">Lagenidium giganteum</name>
    <dbReference type="NCBI Taxonomy" id="4803"/>
    <lineage>
        <taxon>Eukaryota</taxon>
        <taxon>Sar</taxon>
        <taxon>Stramenopiles</taxon>
        <taxon>Oomycota</taxon>
        <taxon>Peronosporomycetes</taxon>
        <taxon>Pythiales</taxon>
        <taxon>Pythiaceae</taxon>
    </lineage>
</organism>
<proteinExistence type="predicted"/>
<keyword evidence="1" id="KW-0812">Transmembrane</keyword>
<evidence type="ECO:0000313" key="2">
    <source>
        <dbReference type="EMBL" id="DAZ94758.1"/>
    </source>
</evidence>
<evidence type="ECO:0008006" key="4">
    <source>
        <dbReference type="Google" id="ProtNLM"/>
    </source>
</evidence>
<keyword evidence="1" id="KW-1133">Transmembrane helix</keyword>
<feature type="transmembrane region" description="Helical" evidence="1">
    <location>
        <begin position="143"/>
        <end position="161"/>
    </location>
</feature>
<sequence>MRARKCLSGVCTTAAVYDYRYEGGMISTNIFDWFVIVAPLRILGQIYMWSRLILLWCGCYAARSAERRFAASSILRKCLITTRTLFIIPSQVIIYGAMFPILCYVLARRIDSPAMHDYVADQYCSVAGQFKIDPEQFIQTSTMLMRNVWPLALVIHLLIMFRTSRCWSWTYGIVGICEFWISIVSALTTIAHYRLLSFRNSNVMDVSIVADNYDFAVLRARRFHFFDGVYMSQSIDLKMLVAALFVMSVLLATLGVVLRYGARMKSAQMHIWKHSFASFAARELWSGNALAVAWNSNVITTGVVNHAVGVHVVSATGKQTTTRTCLQHLTLPDQRASDVHALIFLMNLCMLTEPVTFWRARIGTGVDVALVKSTCTGLTHMIPYRVFLEPDNHADVMWDEIELIKVINSKKLRWSDLLRCG</sequence>
<feature type="transmembrane region" description="Helical" evidence="1">
    <location>
        <begin position="84"/>
        <end position="107"/>
    </location>
</feature>
<reference evidence="2" key="2">
    <citation type="journal article" date="2023" name="Microbiol Resour">
        <title>Decontamination and Annotation of the Draft Genome Sequence of the Oomycete Lagenidium giganteum ARSEF 373.</title>
        <authorList>
            <person name="Morgan W.R."/>
            <person name="Tartar A."/>
        </authorList>
    </citation>
    <scope>NUCLEOTIDE SEQUENCE</scope>
    <source>
        <strain evidence="2">ARSEF 373</strain>
    </source>
</reference>
<dbReference type="AlphaFoldDB" id="A0AAV2YLR0"/>
<name>A0AAV2YLR0_9STRA</name>
<feature type="transmembrane region" description="Helical" evidence="1">
    <location>
        <begin position="173"/>
        <end position="195"/>
    </location>
</feature>
<accession>A0AAV2YLR0</accession>
<reference evidence="2" key="1">
    <citation type="submission" date="2022-11" db="EMBL/GenBank/DDBJ databases">
        <authorList>
            <person name="Morgan W.R."/>
            <person name="Tartar A."/>
        </authorList>
    </citation>
    <scope>NUCLEOTIDE SEQUENCE</scope>
    <source>
        <strain evidence="2">ARSEF 373</strain>
    </source>
</reference>
<gene>
    <name evidence="2" type="ORF">N0F65_011574</name>
</gene>